<keyword evidence="10" id="KW-0325">Glycoprotein</keyword>
<dbReference type="SMART" id="SM00369">
    <property type="entry name" value="LRR_TYP"/>
    <property type="match status" value="5"/>
</dbReference>
<dbReference type="PANTHER" id="PTHR48063">
    <property type="entry name" value="LRR RECEPTOR-LIKE KINASE"/>
    <property type="match status" value="1"/>
</dbReference>
<dbReference type="FunFam" id="3.80.10.10:FF:000111">
    <property type="entry name" value="LRR receptor-like serine/threonine-protein kinase ERECTA"/>
    <property type="match status" value="1"/>
</dbReference>
<evidence type="ECO:0000256" key="8">
    <source>
        <dbReference type="ARBA" id="ARBA00022989"/>
    </source>
</evidence>
<evidence type="ECO:0000256" key="11">
    <source>
        <dbReference type="SAM" id="Phobius"/>
    </source>
</evidence>
<dbReference type="Proteomes" id="UP000295252">
    <property type="component" value="Chromosome VI"/>
</dbReference>
<evidence type="ECO:0000256" key="4">
    <source>
        <dbReference type="ARBA" id="ARBA00022614"/>
    </source>
</evidence>
<evidence type="ECO:0000256" key="6">
    <source>
        <dbReference type="ARBA" id="ARBA00022729"/>
    </source>
</evidence>
<dbReference type="OMA" id="MMNGTIA"/>
<feature type="transmembrane region" description="Helical" evidence="11">
    <location>
        <begin position="890"/>
        <end position="912"/>
    </location>
</feature>
<keyword evidence="7" id="KW-0677">Repeat</keyword>
<dbReference type="InParanoid" id="A0A068TRN0"/>
<dbReference type="PRINTS" id="PR00019">
    <property type="entry name" value="LEURICHRPT"/>
</dbReference>
<reference evidence="16" key="1">
    <citation type="journal article" date="2014" name="Science">
        <title>The coffee genome provides insight into the convergent evolution of caffeine biosynthesis.</title>
        <authorList>
            <person name="Denoeud F."/>
            <person name="Carretero-Paulet L."/>
            <person name="Dereeper A."/>
            <person name="Droc G."/>
            <person name="Guyot R."/>
            <person name="Pietrella M."/>
            <person name="Zheng C."/>
            <person name="Alberti A."/>
            <person name="Anthony F."/>
            <person name="Aprea G."/>
            <person name="Aury J.M."/>
            <person name="Bento P."/>
            <person name="Bernard M."/>
            <person name="Bocs S."/>
            <person name="Campa C."/>
            <person name="Cenci A."/>
            <person name="Combes M.C."/>
            <person name="Crouzillat D."/>
            <person name="Da Silva C."/>
            <person name="Daddiego L."/>
            <person name="De Bellis F."/>
            <person name="Dussert S."/>
            <person name="Garsmeur O."/>
            <person name="Gayraud T."/>
            <person name="Guignon V."/>
            <person name="Jahn K."/>
            <person name="Jamilloux V."/>
            <person name="Joet T."/>
            <person name="Labadie K."/>
            <person name="Lan T."/>
            <person name="Leclercq J."/>
            <person name="Lepelley M."/>
            <person name="Leroy T."/>
            <person name="Li L.T."/>
            <person name="Librado P."/>
            <person name="Lopez L."/>
            <person name="Munoz A."/>
            <person name="Noel B."/>
            <person name="Pallavicini A."/>
            <person name="Perrotta G."/>
            <person name="Poncet V."/>
            <person name="Pot D."/>
            <person name="Priyono X."/>
            <person name="Rigoreau M."/>
            <person name="Rouard M."/>
            <person name="Rozas J."/>
            <person name="Tranchant-Dubreuil C."/>
            <person name="VanBuren R."/>
            <person name="Zhang Q."/>
            <person name="Andrade A.C."/>
            <person name="Argout X."/>
            <person name="Bertrand B."/>
            <person name="de Kochko A."/>
            <person name="Graziosi G."/>
            <person name="Henry R.J."/>
            <person name="Jayarama X."/>
            <person name="Ming R."/>
            <person name="Nagai C."/>
            <person name="Rounsley S."/>
            <person name="Sankoff D."/>
            <person name="Giuliano G."/>
            <person name="Albert V.A."/>
            <person name="Wincker P."/>
            <person name="Lashermes P."/>
        </authorList>
    </citation>
    <scope>NUCLEOTIDE SEQUENCE [LARGE SCALE GENOMIC DNA]</scope>
    <source>
        <strain evidence="16">cv. DH200-94</strain>
    </source>
</reference>
<feature type="chain" id="PRO_5001654199" evidence="12">
    <location>
        <begin position="23"/>
        <end position="918"/>
    </location>
</feature>
<dbReference type="AlphaFoldDB" id="A0A068TRN0"/>
<dbReference type="Gene3D" id="3.80.10.10">
    <property type="entry name" value="Ribonuclease Inhibitor"/>
    <property type="match status" value="4"/>
</dbReference>
<evidence type="ECO:0000256" key="10">
    <source>
        <dbReference type="ARBA" id="ARBA00023180"/>
    </source>
</evidence>
<dbReference type="InterPro" id="IPR001611">
    <property type="entry name" value="Leu-rich_rpt"/>
</dbReference>
<comment type="similarity">
    <text evidence="2">Belongs to the RLP family.</text>
</comment>
<evidence type="ECO:0000259" key="13">
    <source>
        <dbReference type="Pfam" id="PF08263"/>
    </source>
</evidence>
<name>A0A068TRN0_COFCA</name>
<dbReference type="FunFam" id="3.80.10.10:FF:000095">
    <property type="entry name" value="LRR receptor-like serine/threonine-protein kinase GSO1"/>
    <property type="match status" value="1"/>
</dbReference>
<keyword evidence="3" id="KW-1003">Cell membrane</keyword>
<keyword evidence="8 11" id="KW-1133">Transmembrane helix</keyword>
<comment type="subcellular location">
    <subcellularLocation>
        <location evidence="1">Cell membrane</location>
        <topology evidence="1">Single-pass type I membrane protein</topology>
    </subcellularLocation>
</comment>
<keyword evidence="4" id="KW-0433">Leucine-rich repeat</keyword>
<keyword evidence="5 11" id="KW-0812">Transmembrane</keyword>
<dbReference type="Pfam" id="PF13855">
    <property type="entry name" value="LRR_8"/>
    <property type="match status" value="1"/>
</dbReference>
<keyword evidence="16" id="KW-1185">Reference proteome</keyword>
<keyword evidence="9 11" id="KW-0472">Membrane</keyword>
<dbReference type="FunFam" id="3.80.10.10:FF:000383">
    <property type="entry name" value="Leucine-rich repeat receptor protein kinase EMS1"/>
    <property type="match status" value="1"/>
</dbReference>
<evidence type="ECO:0000256" key="12">
    <source>
        <dbReference type="SAM" id="SignalP"/>
    </source>
</evidence>
<evidence type="ECO:0000256" key="9">
    <source>
        <dbReference type="ARBA" id="ARBA00023136"/>
    </source>
</evidence>
<evidence type="ECO:0000313" key="15">
    <source>
        <dbReference type="EMBL" id="CDO98599.1"/>
    </source>
</evidence>
<evidence type="ECO:0000256" key="5">
    <source>
        <dbReference type="ARBA" id="ARBA00022692"/>
    </source>
</evidence>
<gene>
    <name evidence="15" type="ORF">GSCOC_T00022754001</name>
</gene>
<evidence type="ECO:0000259" key="14">
    <source>
        <dbReference type="Pfam" id="PF23598"/>
    </source>
</evidence>
<evidence type="ECO:0000256" key="3">
    <source>
        <dbReference type="ARBA" id="ARBA00022475"/>
    </source>
</evidence>
<evidence type="ECO:0000313" key="16">
    <source>
        <dbReference type="Proteomes" id="UP000295252"/>
    </source>
</evidence>
<dbReference type="GO" id="GO:0006952">
    <property type="term" value="P:defense response"/>
    <property type="evidence" value="ECO:0007669"/>
    <property type="project" value="UniProtKB-ARBA"/>
</dbReference>
<dbReference type="Gramene" id="CDO98599">
    <property type="protein sequence ID" value="CDO98599"/>
    <property type="gene ID" value="GSCOC_T00022754001"/>
</dbReference>
<dbReference type="InterPro" id="IPR013210">
    <property type="entry name" value="LRR_N_plant-typ"/>
</dbReference>
<feature type="domain" description="Disease resistance R13L4/SHOC-2-like LRR" evidence="14">
    <location>
        <begin position="294"/>
        <end position="468"/>
    </location>
</feature>
<dbReference type="PANTHER" id="PTHR48063:SF29">
    <property type="entry name" value="LRR RECEPTOR-LIKE KINASE FAMILY PROTEIN"/>
    <property type="match status" value="1"/>
</dbReference>
<dbReference type="Pfam" id="PF00560">
    <property type="entry name" value="LRR_1"/>
    <property type="match status" value="5"/>
</dbReference>
<dbReference type="FunCoup" id="A0A068TRN0">
    <property type="interactions" value="495"/>
</dbReference>
<accession>A0A068TRN0</accession>
<dbReference type="InterPro" id="IPR055414">
    <property type="entry name" value="LRR_R13L4/SHOC2-like"/>
</dbReference>
<dbReference type="InterPro" id="IPR003591">
    <property type="entry name" value="Leu-rich_rpt_typical-subtyp"/>
</dbReference>
<evidence type="ECO:0000256" key="2">
    <source>
        <dbReference type="ARBA" id="ARBA00009592"/>
    </source>
</evidence>
<dbReference type="Pfam" id="PF08263">
    <property type="entry name" value="LRRNT_2"/>
    <property type="match status" value="1"/>
</dbReference>
<dbReference type="PhylomeDB" id="A0A068TRN0"/>
<evidence type="ECO:0000256" key="1">
    <source>
        <dbReference type="ARBA" id="ARBA00004251"/>
    </source>
</evidence>
<dbReference type="InterPro" id="IPR032675">
    <property type="entry name" value="LRR_dom_sf"/>
</dbReference>
<dbReference type="GO" id="GO:0051707">
    <property type="term" value="P:response to other organism"/>
    <property type="evidence" value="ECO:0007669"/>
    <property type="project" value="UniProtKB-ARBA"/>
</dbReference>
<organism evidence="15 16">
    <name type="scientific">Coffea canephora</name>
    <name type="common">Robusta coffee</name>
    <dbReference type="NCBI Taxonomy" id="49390"/>
    <lineage>
        <taxon>Eukaryota</taxon>
        <taxon>Viridiplantae</taxon>
        <taxon>Streptophyta</taxon>
        <taxon>Embryophyta</taxon>
        <taxon>Tracheophyta</taxon>
        <taxon>Spermatophyta</taxon>
        <taxon>Magnoliopsida</taxon>
        <taxon>eudicotyledons</taxon>
        <taxon>Gunneridae</taxon>
        <taxon>Pentapetalae</taxon>
        <taxon>asterids</taxon>
        <taxon>lamiids</taxon>
        <taxon>Gentianales</taxon>
        <taxon>Rubiaceae</taxon>
        <taxon>Ixoroideae</taxon>
        <taxon>Gardenieae complex</taxon>
        <taxon>Bertiereae - Coffeeae clade</taxon>
        <taxon>Coffeeae</taxon>
        <taxon>Coffea</taxon>
    </lineage>
</organism>
<dbReference type="OrthoDB" id="749832at2759"/>
<feature type="signal peptide" evidence="12">
    <location>
        <begin position="1"/>
        <end position="22"/>
    </location>
</feature>
<protein>
    <submittedName>
        <fullName evidence="15">Uncharacterized protein</fullName>
    </submittedName>
</protein>
<dbReference type="EMBL" id="HG739086">
    <property type="protein sequence ID" value="CDO98599.1"/>
    <property type="molecule type" value="Genomic_DNA"/>
</dbReference>
<dbReference type="SUPFAM" id="SSF52058">
    <property type="entry name" value="L domain-like"/>
    <property type="match status" value="3"/>
</dbReference>
<dbReference type="Pfam" id="PF23598">
    <property type="entry name" value="LRR_14"/>
    <property type="match status" value="1"/>
</dbReference>
<keyword evidence="6 12" id="KW-0732">Signal</keyword>
<sequence>MEGKFFSLIFLCLFPAISTLEANDVEANKGCIEIERKALIKFKEGLTDPSNFLSSWTGDNCCSWKGISCSNETGHVVKIELQNYQCFNDAGNYYGSNQNASCLGGQISTSLLDLKYLDHLDLSLNSFQIPIPEFLGSLGMLSYLNLSLAAFTGMIPQHLGNLSNLRYLDLSSYSSLQSNDLYWLSSLTSLEYLNMESVNLSLASTHWLQVLNPIPSLSEVHLVSCELQNLPQSLHTVNFTSLSVLELTGNRFKSPIPRWFSNLSTLVQLDLTMSEITGDVSAVIGDLTTCCKNSLEELILAGNQISGHIPHSLGLLKKLKFLELLLNVISGPIPETVGNLTNLESLDLSYNQMNGSLPESIKMLTKLASLGLLQNSWQGILSENQLQSLGKLEYFTISSSNKSFTINVSDNWVPPFSLKDIEINDCLLGPKFPAWLKTQKQLSTVTLTNVGISEVISDWLWGLSQLTWCDLSNNQITGSFLPSLEYPSPALQKSTFNRSNSSFTSWHKLYNLNLAGNLLSGPIPANIGQVLASVSMLNLSGNFLDGRIPSSIGRMRNLISLDLSNNQLSGRILDNWRHLKKLLVLDLSANHLSGTVPGSIFLLPELQKLKLNDNHLSGDLSNYQINNASILQFLDLGGNRFAGKIPKWLGGSPLALFELRLRANRFSGSFPEEVCNLIYLHILDIAANYLSGSIPACLGQLVHMQIVLPFVPISPISPFKDIAEMDLVVKGRQMRYGKTLELVNILDLSSNNLSGEIPKEITRLLALGTLNLSRNQLTGNIPEEIGNLRLLETLDLSHNHLSGPIPRSMTAMTFLNYMNLSYNNLSGQIPSTNQFQTFNDPSIYEGNVGLCGIPLPSKCDAVSAGDAEDEGRMKGHSVEEDGEDSTKLEFYISMGLGFIFGFWGVFGSSYVYKPWRQG</sequence>
<dbReference type="InterPro" id="IPR046956">
    <property type="entry name" value="RLP23-like"/>
</dbReference>
<evidence type="ECO:0000256" key="7">
    <source>
        <dbReference type="ARBA" id="ARBA00022737"/>
    </source>
</evidence>
<proteinExistence type="inferred from homology"/>
<dbReference type="GO" id="GO:0005886">
    <property type="term" value="C:plasma membrane"/>
    <property type="evidence" value="ECO:0007669"/>
    <property type="project" value="UniProtKB-SubCell"/>
</dbReference>
<feature type="domain" description="Leucine-rich repeat-containing N-terminal plant-type" evidence="13">
    <location>
        <begin position="35"/>
        <end position="70"/>
    </location>
</feature>